<evidence type="ECO:0000313" key="2">
    <source>
        <dbReference type="Proteomes" id="UP000199516"/>
    </source>
</evidence>
<name>A0A1I2FAS6_9BACI</name>
<dbReference type="PANTHER" id="PTHR34352">
    <property type="entry name" value="PROTEIN YHFA"/>
    <property type="match status" value="1"/>
</dbReference>
<dbReference type="RefSeq" id="WP_091663865.1">
    <property type="nucleotide sequence ID" value="NZ_FONT01000010.1"/>
</dbReference>
<organism evidence="1 2">
    <name type="scientific">Alteribacillus iranensis</name>
    <dbReference type="NCBI Taxonomy" id="930128"/>
    <lineage>
        <taxon>Bacteria</taxon>
        <taxon>Bacillati</taxon>
        <taxon>Bacillota</taxon>
        <taxon>Bacilli</taxon>
        <taxon>Bacillales</taxon>
        <taxon>Bacillaceae</taxon>
        <taxon>Alteribacillus</taxon>
    </lineage>
</organism>
<dbReference type="EMBL" id="FONT01000010">
    <property type="protein sequence ID" value="SFF02123.1"/>
    <property type="molecule type" value="Genomic_DNA"/>
</dbReference>
<gene>
    <name evidence="1" type="ORF">SAMN05192532_11027</name>
</gene>
<dbReference type="STRING" id="930128.SAMN05192532_11027"/>
<dbReference type="InterPro" id="IPR003718">
    <property type="entry name" value="OsmC/Ohr_fam"/>
</dbReference>
<dbReference type="Gene3D" id="3.30.300.20">
    <property type="match status" value="1"/>
</dbReference>
<keyword evidence="2" id="KW-1185">Reference proteome</keyword>
<dbReference type="InterPro" id="IPR015946">
    <property type="entry name" value="KH_dom-like_a/b"/>
</dbReference>
<dbReference type="PANTHER" id="PTHR34352:SF1">
    <property type="entry name" value="PROTEIN YHFA"/>
    <property type="match status" value="1"/>
</dbReference>
<sequence length="126" mass="14607">MEFSMKEQAFTTETDFGELQVSSNDEYGFRPYQLLVSSLAVCSGSTLRKIMEKRRQNVQDIHIKTDVTRSEEGARQIEKVHMHFIVEAEGVSETQMKKNLEWTKKNCSMVQSVMNSIEITETFEMK</sequence>
<protein>
    <submittedName>
        <fullName evidence="1">Uncharacterized OsmC-related protein</fullName>
    </submittedName>
</protein>
<reference evidence="1 2" key="1">
    <citation type="submission" date="2016-10" db="EMBL/GenBank/DDBJ databases">
        <authorList>
            <person name="de Groot N.N."/>
        </authorList>
    </citation>
    <scope>NUCLEOTIDE SEQUENCE [LARGE SCALE GENOMIC DNA]</scope>
    <source>
        <strain evidence="1 2">DSM 23995</strain>
    </source>
</reference>
<dbReference type="InterPro" id="IPR036102">
    <property type="entry name" value="OsmC/Ohrsf"/>
</dbReference>
<dbReference type="Pfam" id="PF02566">
    <property type="entry name" value="OsmC"/>
    <property type="match status" value="1"/>
</dbReference>
<dbReference type="Proteomes" id="UP000199516">
    <property type="component" value="Unassembled WGS sequence"/>
</dbReference>
<evidence type="ECO:0000313" key="1">
    <source>
        <dbReference type="EMBL" id="SFF02123.1"/>
    </source>
</evidence>
<proteinExistence type="predicted"/>
<dbReference type="AlphaFoldDB" id="A0A1I2FAS6"/>
<dbReference type="SUPFAM" id="SSF82784">
    <property type="entry name" value="OsmC-like"/>
    <property type="match status" value="1"/>
</dbReference>
<accession>A0A1I2FAS6</accession>
<dbReference type="OrthoDB" id="13625at2"/>